<comment type="similarity">
    <text evidence="1">Belongs to the OBAP family.</text>
</comment>
<evidence type="ECO:0000313" key="2">
    <source>
        <dbReference type="EMBL" id="KAI5080926.1"/>
    </source>
</evidence>
<dbReference type="OrthoDB" id="1901244at2759"/>
<dbReference type="InterPro" id="IPR010686">
    <property type="entry name" value="OBAP-like"/>
</dbReference>
<proteinExistence type="inferred from homology"/>
<dbReference type="EMBL" id="JABFUD020000004">
    <property type="protein sequence ID" value="KAI5080926.1"/>
    <property type="molecule type" value="Genomic_DNA"/>
</dbReference>
<evidence type="ECO:0008006" key="4">
    <source>
        <dbReference type="Google" id="ProtNLM"/>
    </source>
</evidence>
<keyword evidence="3" id="KW-1185">Reference proteome</keyword>
<comment type="caution">
    <text evidence="2">The sequence shown here is derived from an EMBL/GenBank/DDBJ whole genome shotgun (WGS) entry which is preliminary data.</text>
</comment>
<accession>A0A9D4V6W6</accession>
<dbReference type="PANTHER" id="PTHR31360">
    <property type="match status" value="1"/>
</dbReference>
<evidence type="ECO:0000256" key="1">
    <source>
        <dbReference type="ARBA" id="ARBA00009740"/>
    </source>
</evidence>
<protein>
    <recommendedName>
        <fullName evidence="4">Oil body-associated protein 1A</fullName>
    </recommendedName>
</protein>
<organism evidence="2 3">
    <name type="scientific">Adiantum capillus-veneris</name>
    <name type="common">Maidenhair fern</name>
    <dbReference type="NCBI Taxonomy" id="13818"/>
    <lineage>
        <taxon>Eukaryota</taxon>
        <taxon>Viridiplantae</taxon>
        <taxon>Streptophyta</taxon>
        <taxon>Embryophyta</taxon>
        <taxon>Tracheophyta</taxon>
        <taxon>Polypodiopsida</taxon>
        <taxon>Polypodiidae</taxon>
        <taxon>Polypodiales</taxon>
        <taxon>Pteridineae</taxon>
        <taxon>Pteridaceae</taxon>
        <taxon>Vittarioideae</taxon>
        <taxon>Adiantum</taxon>
    </lineage>
</organism>
<dbReference type="PANTHER" id="PTHR31360:SF0">
    <property type="entry name" value="OIL BODY-ASSOCIATED PROTEIN 1B"/>
    <property type="match status" value="1"/>
</dbReference>
<evidence type="ECO:0000313" key="3">
    <source>
        <dbReference type="Proteomes" id="UP000886520"/>
    </source>
</evidence>
<gene>
    <name evidence="2" type="ORF">GOP47_0004109</name>
</gene>
<reference evidence="2" key="1">
    <citation type="submission" date="2021-01" db="EMBL/GenBank/DDBJ databases">
        <title>Adiantum capillus-veneris genome.</title>
        <authorList>
            <person name="Fang Y."/>
            <person name="Liao Q."/>
        </authorList>
    </citation>
    <scope>NUCLEOTIDE SEQUENCE</scope>
    <source>
        <strain evidence="2">H3</strain>
        <tissue evidence="2">Leaf</tissue>
    </source>
</reference>
<dbReference type="Proteomes" id="UP000886520">
    <property type="component" value="Chromosome 4"/>
</dbReference>
<name>A0A9D4V6W6_ADICA</name>
<dbReference type="Pfam" id="PF06884">
    <property type="entry name" value="DUF1264"/>
    <property type="match status" value="1"/>
</dbReference>
<dbReference type="AlphaFoldDB" id="A0A9D4V6W6"/>
<sequence>MSAVGPGPFFQSRDIPGEPIKTRTAAIEKSAEILQSFKPISKVHAHLCAFHFYAYDMRRQVEAHHYCTHLSEDVHQCLIYDTPNKDARLIGVEYIVTENVFLALPEEEKKFWHSHEYEVKSGVLFMPGVPSIAEKMEMKELAKTYGKVFHFWQFDKGDILPIGPPQLMMALTTDGQLDEKLAADVQARFNVSFDEKRKERADLEGPLNGVHPSANSWRKGMGLAPYVSEVDCVMTTPQEMSRESSEL</sequence>